<sequence>MKNTVVNGRVLNGRKNGVWRYTYEICKILGSSLEIVTPSENLHGVRGHYWDQVEILRHAKNKSLWSPANSGPIIKRKDHIITIHDVAFFENPSWFNKKYRQYYSFMTPKVAKNCEKILTVSEFSKSRIAHYCKISEDKIAVVPNGIGDVFFNLLDGCNPHEKPYILSVGSFSPQKNLESLLRAWKILKSDFRDIDLIIVGADSSATNSTFQRVNDSSIVFKSQISDKELAKLYSNALLFVYPSIYEGFGLPILEALACGCPTLACSGTAAEDLGLNGVEFIDMRKVEDIVESVRDRIENSDSYKVKSRLASAAVKSFTWERCAASTFKIIEGNK</sequence>
<feature type="domain" description="Glycosyltransferase subfamily 4-like N-terminal" evidence="3">
    <location>
        <begin position="62"/>
        <end position="146"/>
    </location>
</feature>
<dbReference type="InterPro" id="IPR028098">
    <property type="entry name" value="Glyco_trans_4-like_N"/>
</dbReference>
<evidence type="ECO:0000259" key="3">
    <source>
        <dbReference type="Pfam" id="PF13439"/>
    </source>
</evidence>
<name>A0A917UR70_9DEIO</name>
<reference evidence="4" key="1">
    <citation type="journal article" date="2014" name="Int. J. Syst. Evol. Microbiol.">
        <title>Complete genome sequence of Corynebacterium casei LMG S-19264T (=DSM 44701T), isolated from a smear-ripened cheese.</title>
        <authorList>
            <consortium name="US DOE Joint Genome Institute (JGI-PGF)"/>
            <person name="Walter F."/>
            <person name="Albersmeier A."/>
            <person name="Kalinowski J."/>
            <person name="Ruckert C."/>
        </authorList>
    </citation>
    <scope>NUCLEOTIDE SEQUENCE</scope>
    <source>
        <strain evidence="4">JCM 14371</strain>
    </source>
</reference>
<dbReference type="AlphaFoldDB" id="A0A917UR70"/>
<dbReference type="SUPFAM" id="SSF53756">
    <property type="entry name" value="UDP-Glycosyltransferase/glycogen phosphorylase"/>
    <property type="match status" value="1"/>
</dbReference>
<dbReference type="Pfam" id="PF13439">
    <property type="entry name" value="Glyco_transf_4"/>
    <property type="match status" value="1"/>
</dbReference>
<gene>
    <name evidence="4" type="ORF">GCM10008939_22760</name>
</gene>
<keyword evidence="4" id="KW-0328">Glycosyltransferase</keyword>
<dbReference type="Proteomes" id="UP000635726">
    <property type="component" value="Unassembled WGS sequence"/>
</dbReference>
<reference evidence="4" key="2">
    <citation type="submission" date="2020-09" db="EMBL/GenBank/DDBJ databases">
        <authorList>
            <person name="Sun Q."/>
            <person name="Ohkuma M."/>
        </authorList>
    </citation>
    <scope>NUCLEOTIDE SEQUENCE</scope>
    <source>
        <strain evidence="4">JCM 14371</strain>
    </source>
</reference>
<dbReference type="PANTHER" id="PTHR46401">
    <property type="entry name" value="GLYCOSYLTRANSFERASE WBBK-RELATED"/>
    <property type="match status" value="1"/>
</dbReference>
<comment type="caution">
    <text evidence="4">The sequence shown here is derived from an EMBL/GenBank/DDBJ whole genome shotgun (WGS) entry which is preliminary data.</text>
</comment>
<dbReference type="CDD" id="cd03809">
    <property type="entry name" value="GT4_MtfB-like"/>
    <property type="match status" value="1"/>
</dbReference>
<dbReference type="PANTHER" id="PTHR46401:SF2">
    <property type="entry name" value="GLYCOSYLTRANSFERASE WBBK-RELATED"/>
    <property type="match status" value="1"/>
</dbReference>
<protein>
    <submittedName>
        <fullName evidence="4">Mannosyltransferase</fullName>
    </submittedName>
</protein>
<dbReference type="EMBL" id="BMOE01000007">
    <property type="protein sequence ID" value="GGJ78221.1"/>
    <property type="molecule type" value="Genomic_DNA"/>
</dbReference>
<dbReference type="RefSeq" id="WP_188963404.1">
    <property type="nucleotide sequence ID" value="NZ_BMOE01000007.1"/>
</dbReference>
<organism evidence="4 5">
    <name type="scientific">Deinococcus aquiradiocola</name>
    <dbReference type="NCBI Taxonomy" id="393059"/>
    <lineage>
        <taxon>Bacteria</taxon>
        <taxon>Thermotogati</taxon>
        <taxon>Deinococcota</taxon>
        <taxon>Deinococci</taxon>
        <taxon>Deinococcales</taxon>
        <taxon>Deinococcaceae</taxon>
        <taxon>Deinococcus</taxon>
    </lineage>
</organism>
<dbReference type="Pfam" id="PF00534">
    <property type="entry name" value="Glycos_transf_1"/>
    <property type="match status" value="1"/>
</dbReference>
<dbReference type="GO" id="GO:0016757">
    <property type="term" value="F:glycosyltransferase activity"/>
    <property type="evidence" value="ECO:0007669"/>
    <property type="project" value="UniProtKB-KW"/>
</dbReference>
<evidence type="ECO:0000313" key="4">
    <source>
        <dbReference type="EMBL" id="GGJ78221.1"/>
    </source>
</evidence>
<accession>A0A917UR70</accession>
<keyword evidence="1" id="KW-0808">Transferase</keyword>
<evidence type="ECO:0000256" key="1">
    <source>
        <dbReference type="ARBA" id="ARBA00022679"/>
    </source>
</evidence>
<evidence type="ECO:0000259" key="2">
    <source>
        <dbReference type="Pfam" id="PF00534"/>
    </source>
</evidence>
<dbReference type="Gene3D" id="3.40.50.2000">
    <property type="entry name" value="Glycogen Phosphorylase B"/>
    <property type="match status" value="2"/>
</dbReference>
<evidence type="ECO:0000313" key="5">
    <source>
        <dbReference type="Proteomes" id="UP000635726"/>
    </source>
</evidence>
<dbReference type="GO" id="GO:0009103">
    <property type="term" value="P:lipopolysaccharide biosynthetic process"/>
    <property type="evidence" value="ECO:0007669"/>
    <property type="project" value="TreeGrafter"/>
</dbReference>
<keyword evidence="5" id="KW-1185">Reference proteome</keyword>
<proteinExistence type="predicted"/>
<feature type="domain" description="Glycosyl transferase family 1" evidence="2">
    <location>
        <begin position="159"/>
        <end position="303"/>
    </location>
</feature>
<dbReference type="InterPro" id="IPR001296">
    <property type="entry name" value="Glyco_trans_1"/>
</dbReference>